<keyword evidence="7" id="KW-0540">Nuclease</keyword>
<dbReference type="Pfam" id="PF13558">
    <property type="entry name" value="SbcC_Walker_B"/>
    <property type="match status" value="1"/>
</dbReference>
<keyword evidence="4" id="KW-0175">Coiled coil</keyword>
<comment type="subunit">
    <text evidence="2">Heterodimer of SbcC and SbcD.</text>
</comment>
<dbReference type="OrthoDB" id="9795626at2"/>
<feature type="compositionally biased region" description="Basic and acidic residues" evidence="5">
    <location>
        <begin position="293"/>
        <end position="317"/>
    </location>
</feature>
<feature type="coiled-coil region" evidence="4">
    <location>
        <begin position="607"/>
        <end position="666"/>
    </location>
</feature>
<dbReference type="EMBL" id="FNNC01000001">
    <property type="protein sequence ID" value="SDW15050.1"/>
    <property type="molecule type" value="Genomic_DNA"/>
</dbReference>
<evidence type="ECO:0000256" key="2">
    <source>
        <dbReference type="ARBA" id="ARBA00011322"/>
    </source>
</evidence>
<protein>
    <recommendedName>
        <fullName evidence="3">Nuclease SbcCD subunit C</fullName>
    </recommendedName>
</protein>
<feature type="region of interest" description="Disordered" evidence="5">
    <location>
        <begin position="722"/>
        <end position="826"/>
    </location>
</feature>
<feature type="region of interest" description="Disordered" evidence="5">
    <location>
        <begin position="437"/>
        <end position="470"/>
    </location>
</feature>
<dbReference type="PANTHER" id="PTHR32114:SF2">
    <property type="entry name" value="ABC TRANSPORTER ABCH.3"/>
    <property type="match status" value="1"/>
</dbReference>
<feature type="coiled-coil region" evidence="4">
    <location>
        <begin position="899"/>
        <end position="939"/>
    </location>
</feature>
<dbReference type="InterPro" id="IPR038729">
    <property type="entry name" value="Rad50/SbcC_AAA"/>
</dbReference>
<evidence type="ECO:0000313" key="7">
    <source>
        <dbReference type="EMBL" id="SDW15050.1"/>
    </source>
</evidence>
<dbReference type="SUPFAM" id="SSF52540">
    <property type="entry name" value="P-loop containing nucleoside triphosphate hydrolases"/>
    <property type="match status" value="1"/>
</dbReference>
<evidence type="ECO:0000259" key="6">
    <source>
        <dbReference type="Pfam" id="PF13476"/>
    </source>
</evidence>
<feature type="compositionally biased region" description="Basic and acidic residues" evidence="5">
    <location>
        <begin position="415"/>
        <end position="426"/>
    </location>
</feature>
<dbReference type="GO" id="GO:0006302">
    <property type="term" value="P:double-strand break repair"/>
    <property type="evidence" value="ECO:0007669"/>
    <property type="project" value="InterPro"/>
</dbReference>
<dbReference type="Gene3D" id="3.40.50.300">
    <property type="entry name" value="P-loop containing nucleotide triphosphate hydrolases"/>
    <property type="match status" value="2"/>
</dbReference>
<dbReference type="PANTHER" id="PTHR32114">
    <property type="entry name" value="ABC TRANSPORTER ABCH.3"/>
    <property type="match status" value="1"/>
</dbReference>
<evidence type="ECO:0000256" key="5">
    <source>
        <dbReference type="SAM" id="MobiDB-lite"/>
    </source>
</evidence>
<dbReference type="AlphaFoldDB" id="A0A1H2R7D8"/>
<dbReference type="GO" id="GO:0004527">
    <property type="term" value="F:exonuclease activity"/>
    <property type="evidence" value="ECO:0007669"/>
    <property type="project" value="UniProtKB-KW"/>
</dbReference>
<evidence type="ECO:0000256" key="1">
    <source>
        <dbReference type="ARBA" id="ARBA00006930"/>
    </source>
</evidence>
<feature type="region of interest" description="Disordered" evidence="5">
    <location>
        <begin position="407"/>
        <end position="426"/>
    </location>
</feature>
<dbReference type="Proteomes" id="UP000199488">
    <property type="component" value="Unassembled WGS sequence"/>
</dbReference>
<dbReference type="InterPro" id="IPR027417">
    <property type="entry name" value="P-loop_NTPase"/>
</dbReference>
<name>A0A1H2R7D8_9BACI</name>
<accession>A0A1H2R7D8</accession>
<dbReference type="Pfam" id="PF13476">
    <property type="entry name" value="AAA_23"/>
    <property type="match status" value="1"/>
</dbReference>
<feature type="compositionally biased region" description="Basic and acidic residues" evidence="5">
    <location>
        <begin position="325"/>
        <end position="334"/>
    </location>
</feature>
<evidence type="ECO:0000256" key="3">
    <source>
        <dbReference type="ARBA" id="ARBA00013368"/>
    </source>
</evidence>
<feature type="region of interest" description="Disordered" evidence="5">
    <location>
        <begin position="573"/>
        <end position="593"/>
    </location>
</feature>
<reference evidence="7 8" key="1">
    <citation type="submission" date="2016-10" db="EMBL/GenBank/DDBJ databases">
        <authorList>
            <person name="de Groot N.N."/>
        </authorList>
    </citation>
    <scope>NUCLEOTIDE SEQUENCE [LARGE SCALE GENOMIC DNA]</scope>
    <source>
        <strain evidence="7 8">DSM 23126</strain>
    </source>
</reference>
<gene>
    <name evidence="7" type="ORF">SAMN05421781_0619</name>
</gene>
<keyword evidence="7" id="KW-0269">Exonuclease</keyword>
<evidence type="ECO:0000256" key="4">
    <source>
        <dbReference type="SAM" id="Coils"/>
    </source>
</evidence>
<sequence>MKPLQLQIQGLHSFRQKQTVDFKTLCENGVFGIFGPTGSGKSSLLDAMTLALYGNVERASKTEGIMNQSENELRVAFTFSLGPSVYHIERHYKRTGEATMAGKLCRLTDQTGEPVVLAEKTKAVNQKIEELLGLTLEDFTRAVVLPQGKFAEFLHLGGSDRSKMLERLFHLERYGNQLIASVKSRKASAEQDVHNIEAEQQGLGSASGEDLKKAGEEHARWVQLVQKQQKHVEERRKQYEEAKQKFHWTEELKLLEASMQEWEKSRHSIEHKRHTLKENEMYEALYPYADSFQKARQESAEQEHDLKEKQKAHEEAKRKKQKAGKKAEQNEKRWEEEERLLQQWHRRVEQIETLEAEYQRHHELEKQKLQEVEKQRRLYEEASDQVTDLQNKEQEARELLEKLKQEYADAEQEEEHLPDMGEASSKKQWLDALHQQLNEQRSQEASAKEKLAEAAAETNEAEKEQQALQKRTKESAQNIYYWYSRAAAHIRLIEQELRRFEKKQQAEQKQQLHALAEELKDGEACPVCGAVEHPAPAARPEEAAEGHTGEEIEALRQWKTAWEHTKVGLQHVASTLPSGEEHKEEDSPEETEESLAFARWEAEMETIDRLKEQTQALNRSWEEWNRRKDRLSVKAAQQEAEAKEQENKLKQLEQQWQEQKKQWEQTFSPLRLDQFDAEYERAKARKKTIKGIQERIDNGQKYLEEKRDERAARERHFYEMKSREAVAASEWKQTTEARQEAEHKLNEQLGGRTKQEWKDAVDKREDALKTDKEELQELQREAEREYERTKASSRESAESLQKSEAKRKAAEAEWLRQKQQKGSTVSPEEVLAYSLSEEQKTELQRQVEEFDTKQKELQYEQNRLQAKLQNERVNEEAFNKIEQQYHEASDEWDNYKETLGGIKEKLEDIERKVERYQELEQNRIERQAEKERLADLDQIMKGRKFVEFLAEEQLVQVTREASQRLHALTRGRYAIEVNEQNTFVIRDDANGGVYRPVSTLSGGETFLTSLALALSLSTSIQLKGQYPLEFFFLDEGFGTLDQDLLDTVMEALENLHGEYLSVGVISHVPDMQQRVPKRLMVTPASPGGNGSTIMMETM</sequence>
<organism evidence="7 8">
    <name type="scientific">Marinococcus luteus</name>
    <dbReference type="NCBI Taxonomy" id="1122204"/>
    <lineage>
        <taxon>Bacteria</taxon>
        <taxon>Bacillati</taxon>
        <taxon>Bacillota</taxon>
        <taxon>Bacilli</taxon>
        <taxon>Bacillales</taxon>
        <taxon>Bacillaceae</taxon>
        <taxon>Marinococcus</taxon>
    </lineage>
</organism>
<comment type="similarity">
    <text evidence="1">Belongs to the SMC family. SbcC subfamily.</text>
</comment>
<evidence type="ECO:0000313" key="8">
    <source>
        <dbReference type="Proteomes" id="UP000199488"/>
    </source>
</evidence>
<feature type="domain" description="Rad50/SbcC-type AAA" evidence="6">
    <location>
        <begin position="5"/>
        <end position="244"/>
    </location>
</feature>
<feature type="region of interest" description="Disordered" evidence="5">
    <location>
        <begin position="293"/>
        <end position="334"/>
    </location>
</feature>
<feature type="compositionally biased region" description="Basic and acidic residues" evidence="5">
    <location>
        <begin position="733"/>
        <end position="746"/>
    </location>
</feature>
<dbReference type="STRING" id="1122204.SAMN05421781_0619"/>
<dbReference type="GO" id="GO:0016887">
    <property type="term" value="F:ATP hydrolysis activity"/>
    <property type="evidence" value="ECO:0007669"/>
    <property type="project" value="InterPro"/>
</dbReference>
<keyword evidence="7" id="KW-0378">Hydrolase</keyword>
<keyword evidence="8" id="KW-1185">Reference proteome</keyword>
<proteinExistence type="inferred from homology"/>
<feature type="compositionally biased region" description="Basic and acidic residues" evidence="5">
    <location>
        <begin position="753"/>
        <end position="816"/>
    </location>
</feature>
<dbReference type="RefSeq" id="WP_091610996.1">
    <property type="nucleotide sequence ID" value="NZ_FNNC01000001.1"/>
</dbReference>